<dbReference type="Proteomes" id="UP000054196">
    <property type="component" value="Unassembled WGS sequence"/>
</dbReference>
<dbReference type="OrthoDB" id="8693905at2759"/>
<dbReference type="GeneID" id="18882882"/>
<dbReference type="RefSeq" id="XP_007388196.1">
    <property type="nucleotide sequence ID" value="XM_007388134.1"/>
</dbReference>
<dbReference type="PANTHER" id="PTHR24348">
    <property type="entry name" value="SERINE/THREONINE-PROTEIN KINASE UNC-51-RELATED"/>
    <property type="match status" value="1"/>
</dbReference>
<dbReference type="GO" id="GO:0010506">
    <property type="term" value="P:regulation of autophagy"/>
    <property type="evidence" value="ECO:0007669"/>
    <property type="project" value="InterPro"/>
</dbReference>
<sequence>MTLFGSMVQIRPTVSRPNGRWIAQHLHTRQAVVVKRITVPTRNLDEVASNIRICDELLHRNIVSLFDCYMHPENLQGSERQISIVTSLAPHGNLHDFIRIGNGKLGESLARPVMAQLMDGLMYMHDQGILHCDMKPEHVLVYGLGSAGPIVKISGLGLAARSGKNEDRELSPSLRQAMMKSAAWAAPESLNYEHTELSDAFSLGAIMFFM</sequence>
<dbReference type="PROSITE" id="PS50011">
    <property type="entry name" value="PROTEIN_KINASE_DOM"/>
    <property type="match status" value="1"/>
</dbReference>
<dbReference type="AlphaFoldDB" id="R7S524"/>
<gene>
    <name evidence="2" type="ORF">PUNSTDRAFT_47412</name>
</gene>
<evidence type="ECO:0000313" key="3">
    <source>
        <dbReference type="Proteomes" id="UP000054196"/>
    </source>
</evidence>
<accession>R7S524</accession>
<dbReference type="HOGENOM" id="CLU_1310671_0_0_1"/>
<evidence type="ECO:0000259" key="1">
    <source>
        <dbReference type="PROSITE" id="PS50011"/>
    </source>
</evidence>
<dbReference type="GO" id="GO:0004674">
    <property type="term" value="F:protein serine/threonine kinase activity"/>
    <property type="evidence" value="ECO:0007669"/>
    <property type="project" value="InterPro"/>
</dbReference>
<dbReference type="InterPro" id="IPR000719">
    <property type="entry name" value="Prot_kinase_dom"/>
</dbReference>
<evidence type="ECO:0000313" key="2">
    <source>
        <dbReference type="EMBL" id="EIN04401.1"/>
    </source>
</evidence>
<dbReference type="GO" id="GO:0005524">
    <property type="term" value="F:ATP binding"/>
    <property type="evidence" value="ECO:0007669"/>
    <property type="project" value="InterPro"/>
</dbReference>
<keyword evidence="3" id="KW-1185">Reference proteome</keyword>
<protein>
    <submittedName>
        <fullName evidence="2">Kinase-like protein</fullName>
    </submittedName>
</protein>
<proteinExistence type="predicted"/>
<keyword evidence="2" id="KW-0808">Transferase</keyword>
<keyword evidence="2" id="KW-0418">Kinase</keyword>
<dbReference type="GO" id="GO:0005737">
    <property type="term" value="C:cytoplasm"/>
    <property type="evidence" value="ECO:0007669"/>
    <property type="project" value="TreeGrafter"/>
</dbReference>
<organism evidence="2 3">
    <name type="scientific">Punctularia strigosozonata (strain HHB-11173)</name>
    <name type="common">White-rot fungus</name>
    <dbReference type="NCBI Taxonomy" id="741275"/>
    <lineage>
        <taxon>Eukaryota</taxon>
        <taxon>Fungi</taxon>
        <taxon>Dikarya</taxon>
        <taxon>Basidiomycota</taxon>
        <taxon>Agaricomycotina</taxon>
        <taxon>Agaricomycetes</taxon>
        <taxon>Corticiales</taxon>
        <taxon>Punctulariaceae</taxon>
        <taxon>Punctularia</taxon>
    </lineage>
</organism>
<dbReference type="Gene3D" id="1.10.510.10">
    <property type="entry name" value="Transferase(Phosphotransferase) domain 1"/>
    <property type="match status" value="1"/>
</dbReference>
<dbReference type="SMART" id="SM00220">
    <property type="entry name" value="S_TKc"/>
    <property type="match status" value="1"/>
</dbReference>
<dbReference type="Pfam" id="PF00069">
    <property type="entry name" value="Pkinase"/>
    <property type="match status" value="1"/>
</dbReference>
<dbReference type="eggNOG" id="KOG0032">
    <property type="taxonomic scope" value="Eukaryota"/>
</dbReference>
<name>R7S524_PUNST</name>
<dbReference type="KEGG" id="psq:PUNSTDRAFT_47412"/>
<dbReference type="SUPFAM" id="SSF56112">
    <property type="entry name" value="Protein kinase-like (PK-like)"/>
    <property type="match status" value="1"/>
</dbReference>
<reference evidence="3" key="1">
    <citation type="journal article" date="2012" name="Science">
        <title>The Paleozoic origin of enzymatic lignin decomposition reconstructed from 31 fungal genomes.</title>
        <authorList>
            <person name="Floudas D."/>
            <person name="Binder M."/>
            <person name="Riley R."/>
            <person name="Barry K."/>
            <person name="Blanchette R.A."/>
            <person name="Henrissat B."/>
            <person name="Martinez A.T."/>
            <person name="Otillar R."/>
            <person name="Spatafora J.W."/>
            <person name="Yadav J.S."/>
            <person name="Aerts A."/>
            <person name="Benoit I."/>
            <person name="Boyd A."/>
            <person name="Carlson A."/>
            <person name="Copeland A."/>
            <person name="Coutinho P.M."/>
            <person name="de Vries R.P."/>
            <person name="Ferreira P."/>
            <person name="Findley K."/>
            <person name="Foster B."/>
            <person name="Gaskell J."/>
            <person name="Glotzer D."/>
            <person name="Gorecki P."/>
            <person name="Heitman J."/>
            <person name="Hesse C."/>
            <person name="Hori C."/>
            <person name="Igarashi K."/>
            <person name="Jurgens J.A."/>
            <person name="Kallen N."/>
            <person name="Kersten P."/>
            <person name="Kohler A."/>
            <person name="Kuees U."/>
            <person name="Kumar T.K.A."/>
            <person name="Kuo A."/>
            <person name="LaButti K."/>
            <person name="Larrondo L.F."/>
            <person name="Lindquist E."/>
            <person name="Ling A."/>
            <person name="Lombard V."/>
            <person name="Lucas S."/>
            <person name="Lundell T."/>
            <person name="Martin R."/>
            <person name="McLaughlin D.J."/>
            <person name="Morgenstern I."/>
            <person name="Morin E."/>
            <person name="Murat C."/>
            <person name="Nagy L.G."/>
            <person name="Nolan M."/>
            <person name="Ohm R.A."/>
            <person name="Patyshakuliyeva A."/>
            <person name="Rokas A."/>
            <person name="Ruiz-Duenas F.J."/>
            <person name="Sabat G."/>
            <person name="Salamov A."/>
            <person name="Samejima M."/>
            <person name="Schmutz J."/>
            <person name="Slot J.C."/>
            <person name="St John F."/>
            <person name="Stenlid J."/>
            <person name="Sun H."/>
            <person name="Sun S."/>
            <person name="Syed K."/>
            <person name="Tsang A."/>
            <person name="Wiebenga A."/>
            <person name="Young D."/>
            <person name="Pisabarro A."/>
            <person name="Eastwood D.C."/>
            <person name="Martin F."/>
            <person name="Cullen D."/>
            <person name="Grigoriev I.V."/>
            <person name="Hibbett D.S."/>
        </authorList>
    </citation>
    <scope>NUCLEOTIDE SEQUENCE [LARGE SCALE GENOMIC DNA]</scope>
    <source>
        <strain evidence="3">HHB-11173 SS5</strain>
    </source>
</reference>
<feature type="domain" description="Protein kinase" evidence="1">
    <location>
        <begin position="1"/>
        <end position="210"/>
    </location>
</feature>
<dbReference type="InterPro" id="IPR011009">
    <property type="entry name" value="Kinase-like_dom_sf"/>
</dbReference>
<dbReference type="OMA" id="ICIVFEY"/>
<dbReference type="EMBL" id="JH687554">
    <property type="protein sequence ID" value="EIN04401.1"/>
    <property type="molecule type" value="Genomic_DNA"/>
</dbReference>
<dbReference type="CDD" id="cd00180">
    <property type="entry name" value="PKc"/>
    <property type="match status" value="1"/>
</dbReference>
<dbReference type="InterPro" id="IPR045269">
    <property type="entry name" value="Atg1-like"/>
</dbReference>